<dbReference type="STRING" id="48467.SAMN02745166_02196"/>
<dbReference type="RefSeq" id="WP_176159354.1">
    <property type="nucleotide sequence ID" value="NZ_FUYE01000006.1"/>
</dbReference>
<dbReference type="Proteomes" id="UP000190774">
    <property type="component" value="Unassembled WGS sequence"/>
</dbReference>
<dbReference type="Pfam" id="PF18762">
    <property type="entry name" value="Kinase-PolyVal"/>
    <property type="match status" value="1"/>
</dbReference>
<keyword evidence="2" id="KW-1185">Reference proteome</keyword>
<proteinExistence type="predicted"/>
<name>A0A1T4XYS3_9BACT</name>
<dbReference type="AlphaFoldDB" id="A0A1T4XYS3"/>
<protein>
    <submittedName>
        <fullName evidence="1">Uncharacterized protein</fullName>
    </submittedName>
</protein>
<accession>A0A1T4XYS3</accession>
<evidence type="ECO:0000313" key="2">
    <source>
        <dbReference type="Proteomes" id="UP000190774"/>
    </source>
</evidence>
<organism evidence="1 2">
    <name type="scientific">Prosthecobacter debontii</name>
    <dbReference type="NCBI Taxonomy" id="48467"/>
    <lineage>
        <taxon>Bacteria</taxon>
        <taxon>Pseudomonadati</taxon>
        <taxon>Verrucomicrobiota</taxon>
        <taxon>Verrucomicrobiia</taxon>
        <taxon>Verrucomicrobiales</taxon>
        <taxon>Verrucomicrobiaceae</taxon>
        <taxon>Prosthecobacter</taxon>
    </lineage>
</organism>
<evidence type="ECO:0000313" key="1">
    <source>
        <dbReference type="EMBL" id="SKA94700.1"/>
    </source>
</evidence>
<dbReference type="EMBL" id="FUYE01000006">
    <property type="protein sequence ID" value="SKA94700.1"/>
    <property type="molecule type" value="Genomic_DNA"/>
</dbReference>
<dbReference type="InterPro" id="IPR041055">
    <property type="entry name" value="Kinase-PolyVal"/>
</dbReference>
<sequence length="316" mass="35123">MSEIRRLDIPTFDLDNQRSPAALALDGFCGYLNSLASSLTNLAECDEDTLAAVQKILSRHADDLTPEAPSPSLPPDQNVLIQGNVSFSQSLPEDSPPPTEAPEPLSLRFAQSIRNAIQALKKPLPAAPREAIRIISEILVEEAQNQGLVIDVPFKKIPCKAGNQEHEVWFDLEAERPTVWKITKASKWGLVAGQPRPANAIDYLDRLYLFTEIFGMPWDFQGIWIDPQGLPRIVSTQPYMPGKPATEDEIEEYLKDLGFTEIDIPELGTFWKHEETDVIVGDAYTDNFVVLETGRVVPIDLSIAICLPQNQLLQSP</sequence>
<gene>
    <name evidence="1" type="ORF">SAMN02745166_02196</name>
</gene>
<reference evidence="2" key="1">
    <citation type="submission" date="2017-02" db="EMBL/GenBank/DDBJ databases">
        <authorList>
            <person name="Varghese N."/>
            <person name="Submissions S."/>
        </authorList>
    </citation>
    <scope>NUCLEOTIDE SEQUENCE [LARGE SCALE GENOMIC DNA]</scope>
    <source>
        <strain evidence="2">ATCC 700200</strain>
    </source>
</reference>